<feature type="binding site" evidence="7">
    <location>
        <position position="188"/>
    </location>
    <ligand>
        <name>Zn(2+)</name>
        <dbReference type="ChEBI" id="CHEBI:29105"/>
        <note>catalytic</note>
    </ligand>
</feature>
<keyword evidence="2 7" id="KW-0540">Nuclease</keyword>
<feature type="compositionally biased region" description="Low complexity" evidence="8">
    <location>
        <begin position="53"/>
        <end position="70"/>
    </location>
</feature>
<dbReference type="InterPro" id="IPR023091">
    <property type="entry name" value="MetalPrtase_cat_dom_sf_prd"/>
</dbReference>
<dbReference type="NCBIfam" id="TIGR00043">
    <property type="entry name" value="rRNA maturation RNase YbeY"/>
    <property type="match status" value="1"/>
</dbReference>
<feature type="binding site" evidence="7">
    <location>
        <position position="184"/>
    </location>
    <ligand>
        <name>Zn(2+)</name>
        <dbReference type="ChEBI" id="CHEBI:29105"/>
        <note>catalytic</note>
    </ligand>
</feature>
<accession>A0A290QKV0</accession>
<dbReference type="Gene3D" id="3.40.390.30">
    <property type="entry name" value="Metalloproteases ('zincins'), catalytic domain"/>
    <property type="match status" value="1"/>
</dbReference>
<keyword evidence="7" id="KW-0690">Ribosome biogenesis</keyword>
<reference evidence="9 10" key="1">
    <citation type="submission" date="2017-09" db="EMBL/GenBank/DDBJ databases">
        <title>Complete genome sequence of Verrucomicrobial strain HZ-65, isolated from freshwater.</title>
        <authorList>
            <person name="Choi A."/>
        </authorList>
    </citation>
    <scope>NUCLEOTIDE SEQUENCE [LARGE SCALE GENOMIC DNA]</scope>
    <source>
        <strain evidence="9 10">HZ-65</strain>
    </source>
</reference>
<dbReference type="InterPro" id="IPR020549">
    <property type="entry name" value="YbeY_CS"/>
</dbReference>
<dbReference type="GO" id="GO:0004521">
    <property type="term" value="F:RNA endonuclease activity"/>
    <property type="evidence" value="ECO:0007669"/>
    <property type="project" value="UniProtKB-UniRule"/>
</dbReference>
<keyword evidence="5 7" id="KW-0378">Hydrolase</keyword>
<dbReference type="Proteomes" id="UP000217265">
    <property type="component" value="Chromosome"/>
</dbReference>
<dbReference type="EC" id="3.1.-.-" evidence="7"/>
<evidence type="ECO:0000256" key="6">
    <source>
        <dbReference type="ARBA" id="ARBA00022833"/>
    </source>
</evidence>
<evidence type="ECO:0000313" key="9">
    <source>
        <dbReference type="EMBL" id="ATC65988.1"/>
    </source>
</evidence>
<evidence type="ECO:0000256" key="5">
    <source>
        <dbReference type="ARBA" id="ARBA00022801"/>
    </source>
</evidence>
<comment type="subcellular location">
    <subcellularLocation>
        <location evidence="7">Cytoplasm</location>
    </subcellularLocation>
</comment>
<dbReference type="HAMAP" id="MF_00009">
    <property type="entry name" value="Endoribonucl_YbeY"/>
    <property type="match status" value="1"/>
</dbReference>
<protein>
    <recommendedName>
        <fullName evidence="7">Endoribonuclease YbeY</fullName>
        <ecNumber evidence="7">3.1.-.-</ecNumber>
    </recommendedName>
</protein>
<evidence type="ECO:0000256" key="2">
    <source>
        <dbReference type="ARBA" id="ARBA00022722"/>
    </source>
</evidence>
<dbReference type="GO" id="GO:0004222">
    <property type="term" value="F:metalloendopeptidase activity"/>
    <property type="evidence" value="ECO:0007669"/>
    <property type="project" value="InterPro"/>
</dbReference>
<comment type="cofactor">
    <cofactor evidence="7">
        <name>Zn(2+)</name>
        <dbReference type="ChEBI" id="CHEBI:29105"/>
    </cofactor>
    <text evidence="7">Binds 1 zinc ion.</text>
</comment>
<dbReference type="EMBL" id="CP023344">
    <property type="protein sequence ID" value="ATC65988.1"/>
    <property type="molecule type" value="Genomic_DNA"/>
</dbReference>
<evidence type="ECO:0000313" key="10">
    <source>
        <dbReference type="Proteomes" id="UP000217265"/>
    </source>
</evidence>
<dbReference type="OrthoDB" id="9807740at2"/>
<evidence type="ECO:0000256" key="8">
    <source>
        <dbReference type="SAM" id="MobiDB-lite"/>
    </source>
</evidence>
<dbReference type="InterPro" id="IPR002036">
    <property type="entry name" value="YbeY"/>
</dbReference>
<dbReference type="PROSITE" id="PS01306">
    <property type="entry name" value="UPF0054"/>
    <property type="match status" value="1"/>
</dbReference>
<dbReference type="RefSeq" id="WP_096057616.1">
    <property type="nucleotide sequence ID" value="NZ_CP023344.1"/>
</dbReference>
<dbReference type="Pfam" id="PF02130">
    <property type="entry name" value="YbeY"/>
    <property type="match status" value="1"/>
</dbReference>
<evidence type="ECO:0000256" key="3">
    <source>
        <dbReference type="ARBA" id="ARBA00022723"/>
    </source>
</evidence>
<dbReference type="GO" id="GO:0005737">
    <property type="term" value="C:cytoplasm"/>
    <property type="evidence" value="ECO:0007669"/>
    <property type="project" value="UniProtKB-SubCell"/>
</dbReference>
<keyword evidence="7" id="KW-0698">rRNA processing</keyword>
<keyword evidence="4 7" id="KW-0255">Endonuclease</keyword>
<name>A0A290QKV0_9BACT</name>
<dbReference type="SUPFAM" id="SSF55486">
    <property type="entry name" value="Metalloproteases ('zincins'), catalytic domain"/>
    <property type="match status" value="1"/>
</dbReference>
<proteinExistence type="inferred from homology"/>
<feature type="compositionally biased region" description="Polar residues" evidence="8">
    <location>
        <begin position="81"/>
        <end position="98"/>
    </location>
</feature>
<feature type="binding site" evidence="7">
    <location>
        <position position="194"/>
    </location>
    <ligand>
        <name>Zn(2+)</name>
        <dbReference type="ChEBI" id="CHEBI:29105"/>
        <note>catalytic</note>
    </ligand>
</feature>
<evidence type="ECO:0000256" key="4">
    <source>
        <dbReference type="ARBA" id="ARBA00022759"/>
    </source>
</evidence>
<dbReference type="GO" id="GO:0008270">
    <property type="term" value="F:zinc ion binding"/>
    <property type="evidence" value="ECO:0007669"/>
    <property type="project" value="UniProtKB-UniRule"/>
</dbReference>
<keyword evidence="3 7" id="KW-0479">Metal-binding</keyword>
<keyword evidence="10" id="KW-1185">Reference proteome</keyword>
<feature type="region of interest" description="Disordered" evidence="8">
    <location>
        <begin position="53"/>
        <end position="98"/>
    </location>
</feature>
<evidence type="ECO:0000256" key="1">
    <source>
        <dbReference type="ARBA" id="ARBA00010875"/>
    </source>
</evidence>
<comment type="function">
    <text evidence="7">Single strand-specific metallo-endoribonuclease involved in late-stage 70S ribosome quality control and in maturation of the 3' terminus of the 16S rRNA.</text>
</comment>
<organism evidence="9 10">
    <name type="scientific">Nibricoccus aquaticus</name>
    <dbReference type="NCBI Taxonomy" id="2576891"/>
    <lineage>
        <taxon>Bacteria</taxon>
        <taxon>Pseudomonadati</taxon>
        <taxon>Verrucomicrobiota</taxon>
        <taxon>Opitutia</taxon>
        <taxon>Opitutales</taxon>
        <taxon>Opitutaceae</taxon>
        <taxon>Nibricoccus</taxon>
    </lineage>
</organism>
<sequence>MPAREVHIHNAHPRLKLDRRAVAKIVHTLDARFRYTESDLPLLTPAARKTAEAQLAAQGAPASPSAPSSANRKSKIVPSEATGSTNRKSQSDSSPTASLVTGHWSFSPAVPPGELSLAFLTDAALARIHDDFLDDPTTTDVITFEGNPTLESAGEICVSADTAATFAATHDRDFSDELTLYVVHGWLHLAGYDDLKPAKKRRMRAAESRAMDILRAAKALPRFTLGKSRA</sequence>
<keyword evidence="6 7" id="KW-0862">Zinc</keyword>
<gene>
    <name evidence="7 9" type="primary">ybeY</name>
    <name evidence="9" type="ORF">CMV30_04480</name>
</gene>
<dbReference type="KEGG" id="vbh:CMV30_04480"/>
<keyword evidence="7" id="KW-0963">Cytoplasm</keyword>
<evidence type="ECO:0000256" key="7">
    <source>
        <dbReference type="HAMAP-Rule" id="MF_00009"/>
    </source>
</evidence>
<comment type="similarity">
    <text evidence="1 7">Belongs to the endoribonuclease YbeY family.</text>
</comment>
<dbReference type="GO" id="GO:0006364">
    <property type="term" value="P:rRNA processing"/>
    <property type="evidence" value="ECO:0007669"/>
    <property type="project" value="UniProtKB-UniRule"/>
</dbReference>
<dbReference type="AlphaFoldDB" id="A0A290QKV0"/>